<dbReference type="GO" id="GO:0005737">
    <property type="term" value="C:cytoplasm"/>
    <property type="evidence" value="ECO:0007669"/>
    <property type="project" value="UniProtKB-SubCell"/>
</dbReference>
<organism evidence="21 22">
    <name type="scientific">Mobilisporobacter senegalensis</name>
    <dbReference type="NCBI Taxonomy" id="1329262"/>
    <lineage>
        <taxon>Bacteria</taxon>
        <taxon>Bacillati</taxon>
        <taxon>Bacillota</taxon>
        <taxon>Clostridia</taxon>
        <taxon>Lachnospirales</taxon>
        <taxon>Lachnospiraceae</taxon>
        <taxon>Mobilisporobacter</taxon>
    </lineage>
</organism>
<dbReference type="GO" id="GO:0051301">
    <property type="term" value="P:cell division"/>
    <property type="evidence" value="ECO:0007669"/>
    <property type="project" value="UniProtKB-KW"/>
</dbReference>
<evidence type="ECO:0000256" key="16">
    <source>
        <dbReference type="ARBA" id="ARBA00047632"/>
    </source>
</evidence>
<comment type="function">
    <text evidence="1 17 18">Cell wall formation. Catalyzes the addition of glutamate to the nucleotide precursor UDP-N-acetylmuramoyl-L-alanine (UMA).</text>
</comment>
<gene>
    <name evidence="17" type="primary">murD</name>
    <name evidence="21" type="ORF">EDD66_102396</name>
</gene>
<comment type="caution">
    <text evidence="21">The sequence shown here is derived from an EMBL/GenBank/DDBJ whole genome shotgun (WGS) entry which is preliminary data.</text>
</comment>
<dbReference type="Pfam" id="PF21799">
    <property type="entry name" value="MurD-like_N"/>
    <property type="match status" value="1"/>
</dbReference>
<keyword evidence="8 17" id="KW-0436">Ligase</keyword>
<dbReference type="InterPro" id="IPR036615">
    <property type="entry name" value="Mur_ligase_C_dom_sf"/>
</dbReference>
<dbReference type="Gene3D" id="3.40.1190.10">
    <property type="entry name" value="Mur-like, catalytic domain"/>
    <property type="match status" value="1"/>
</dbReference>
<dbReference type="GO" id="GO:0009252">
    <property type="term" value="P:peptidoglycan biosynthetic process"/>
    <property type="evidence" value="ECO:0007669"/>
    <property type="project" value="UniProtKB-UniRule"/>
</dbReference>
<evidence type="ECO:0000256" key="9">
    <source>
        <dbReference type="ARBA" id="ARBA00022741"/>
    </source>
</evidence>
<dbReference type="Pfam" id="PF02875">
    <property type="entry name" value="Mur_ligase_C"/>
    <property type="match status" value="1"/>
</dbReference>
<keyword evidence="17 18" id="KW-0131">Cell cycle</keyword>
<evidence type="ECO:0000256" key="11">
    <source>
        <dbReference type="ARBA" id="ARBA00022960"/>
    </source>
</evidence>
<dbReference type="SUPFAM" id="SSF53244">
    <property type="entry name" value="MurD-like peptide ligases, peptide-binding domain"/>
    <property type="match status" value="1"/>
</dbReference>
<evidence type="ECO:0000256" key="5">
    <source>
        <dbReference type="ARBA" id="ARBA00012212"/>
    </source>
</evidence>
<evidence type="ECO:0000256" key="15">
    <source>
        <dbReference type="ARBA" id="ARBA00032324"/>
    </source>
</evidence>
<dbReference type="RefSeq" id="WP_123608423.1">
    <property type="nucleotide sequence ID" value="NZ_RJVG01000002.1"/>
</dbReference>
<comment type="catalytic activity">
    <reaction evidence="16 17 18">
        <text>UDP-N-acetyl-alpha-D-muramoyl-L-alanine + D-glutamate + ATP = UDP-N-acetyl-alpha-D-muramoyl-L-alanyl-D-glutamate + ADP + phosphate + H(+)</text>
        <dbReference type="Rhea" id="RHEA:16429"/>
        <dbReference type="ChEBI" id="CHEBI:15378"/>
        <dbReference type="ChEBI" id="CHEBI:29986"/>
        <dbReference type="ChEBI" id="CHEBI:30616"/>
        <dbReference type="ChEBI" id="CHEBI:43474"/>
        <dbReference type="ChEBI" id="CHEBI:83898"/>
        <dbReference type="ChEBI" id="CHEBI:83900"/>
        <dbReference type="ChEBI" id="CHEBI:456216"/>
        <dbReference type="EC" id="6.3.2.9"/>
    </reaction>
</comment>
<feature type="domain" description="Mur ligase central" evidence="20">
    <location>
        <begin position="114"/>
        <end position="291"/>
    </location>
</feature>
<proteinExistence type="inferred from homology"/>
<feature type="domain" description="Mur ligase C-terminal" evidence="19">
    <location>
        <begin position="314"/>
        <end position="428"/>
    </location>
</feature>
<keyword evidence="9 17" id="KW-0547">Nucleotide-binding</keyword>
<dbReference type="EC" id="6.3.2.9" evidence="5 17"/>
<evidence type="ECO:0000313" key="22">
    <source>
        <dbReference type="Proteomes" id="UP000273083"/>
    </source>
</evidence>
<dbReference type="Gene3D" id="3.40.50.720">
    <property type="entry name" value="NAD(P)-binding Rossmann-like Domain"/>
    <property type="match status" value="1"/>
</dbReference>
<name>A0A3N1XX07_9FIRM</name>
<dbReference type="InterPro" id="IPR004101">
    <property type="entry name" value="Mur_ligase_C"/>
</dbReference>
<dbReference type="Proteomes" id="UP000273083">
    <property type="component" value="Unassembled WGS sequence"/>
</dbReference>
<evidence type="ECO:0000256" key="13">
    <source>
        <dbReference type="ARBA" id="ARBA00023316"/>
    </source>
</evidence>
<evidence type="ECO:0000256" key="1">
    <source>
        <dbReference type="ARBA" id="ARBA00002734"/>
    </source>
</evidence>
<dbReference type="InterPro" id="IPR005762">
    <property type="entry name" value="MurD"/>
</dbReference>
<dbReference type="EMBL" id="RJVG01000002">
    <property type="protein sequence ID" value="ROR30741.1"/>
    <property type="molecule type" value="Genomic_DNA"/>
</dbReference>
<protein>
    <recommendedName>
        <fullName evidence="6 17">UDP-N-acetylmuramoylalanine--D-glutamate ligase</fullName>
        <ecNumber evidence="5 17">6.3.2.9</ecNumber>
    </recommendedName>
    <alternativeName>
        <fullName evidence="15 17">D-glutamic acid-adding enzyme</fullName>
    </alternativeName>
    <alternativeName>
        <fullName evidence="14 17">UDP-N-acetylmuramoyl-L-alanyl-D-glutamate synthetase</fullName>
    </alternativeName>
</protein>
<evidence type="ECO:0000256" key="10">
    <source>
        <dbReference type="ARBA" id="ARBA00022840"/>
    </source>
</evidence>
<dbReference type="Gene3D" id="3.90.190.20">
    <property type="entry name" value="Mur ligase, C-terminal domain"/>
    <property type="match status" value="1"/>
</dbReference>
<keyword evidence="7 17" id="KW-0963">Cytoplasm</keyword>
<dbReference type="InterPro" id="IPR013221">
    <property type="entry name" value="Mur_ligase_cen"/>
</dbReference>
<dbReference type="PANTHER" id="PTHR43692:SF1">
    <property type="entry name" value="UDP-N-ACETYLMURAMOYLALANINE--D-GLUTAMATE LIGASE"/>
    <property type="match status" value="1"/>
</dbReference>
<accession>A0A3N1XX07</accession>
<evidence type="ECO:0000259" key="20">
    <source>
        <dbReference type="Pfam" id="PF08245"/>
    </source>
</evidence>
<keyword evidence="12 17" id="KW-0573">Peptidoglycan synthesis</keyword>
<evidence type="ECO:0000256" key="14">
    <source>
        <dbReference type="ARBA" id="ARBA00030398"/>
    </source>
</evidence>
<evidence type="ECO:0000256" key="12">
    <source>
        <dbReference type="ARBA" id="ARBA00022984"/>
    </source>
</evidence>
<dbReference type="GO" id="GO:0008764">
    <property type="term" value="F:UDP-N-acetylmuramoylalanine-D-glutamate ligase activity"/>
    <property type="evidence" value="ECO:0007669"/>
    <property type="project" value="UniProtKB-UniRule"/>
</dbReference>
<reference evidence="21 22" key="1">
    <citation type="submission" date="2018-11" db="EMBL/GenBank/DDBJ databases">
        <title>Genomic Encyclopedia of Type Strains, Phase IV (KMG-IV): sequencing the most valuable type-strain genomes for metagenomic binning, comparative biology and taxonomic classification.</title>
        <authorList>
            <person name="Goeker M."/>
        </authorList>
    </citation>
    <scope>NUCLEOTIDE SEQUENCE [LARGE SCALE GENOMIC DNA]</scope>
    <source>
        <strain evidence="21 22">DSM 26537</strain>
    </source>
</reference>
<dbReference type="GO" id="GO:0005524">
    <property type="term" value="F:ATP binding"/>
    <property type="evidence" value="ECO:0007669"/>
    <property type="project" value="UniProtKB-UniRule"/>
</dbReference>
<dbReference type="InterPro" id="IPR036565">
    <property type="entry name" value="Mur-like_cat_sf"/>
</dbReference>
<keyword evidence="11 17" id="KW-0133">Cell shape</keyword>
<dbReference type="NCBIfam" id="TIGR01087">
    <property type="entry name" value="murD"/>
    <property type="match status" value="1"/>
</dbReference>
<dbReference type="UniPathway" id="UPA00219"/>
<comment type="similarity">
    <text evidence="4 17">Belongs to the MurCDEF family.</text>
</comment>
<evidence type="ECO:0000256" key="6">
    <source>
        <dbReference type="ARBA" id="ARBA00015655"/>
    </source>
</evidence>
<evidence type="ECO:0000259" key="19">
    <source>
        <dbReference type="Pfam" id="PF02875"/>
    </source>
</evidence>
<evidence type="ECO:0000256" key="7">
    <source>
        <dbReference type="ARBA" id="ARBA00022490"/>
    </source>
</evidence>
<dbReference type="SUPFAM" id="SSF53623">
    <property type="entry name" value="MurD-like peptide ligases, catalytic domain"/>
    <property type="match status" value="1"/>
</dbReference>
<keyword evidence="17 18" id="KW-0132">Cell division</keyword>
<dbReference type="PANTHER" id="PTHR43692">
    <property type="entry name" value="UDP-N-ACETYLMURAMOYLALANINE--D-GLUTAMATE LIGASE"/>
    <property type="match status" value="1"/>
</dbReference>
<comment type="pathway">
    <text evidence="3 17 18">Cell wall biogenesis; peptidoglycan biosynthesis.</text>
</comment>
<dbReference type="AlphaFoldDB" id="A0A3N1XX07"/>
<evidence type="ECO:0000256" key="18">
    <source>
        <dbReference type="RuleBase" id="RU003664"/>
    </source>
</evidence>
<dbReference type="Pfam" id="PF08245">
    <property type="entry name" value="Mur_ligase_M"/>
    <property type="match status" value="1"/>
</dbReference>
<evidence type="ECO:0000256" key="4">
    <source>
        <dbReference type="ARBA" id="ARBA00010416"/>
    </source>
</evidence>
<dbReference type="SUPFAM" id="SSF51984">
    <property type="entry name" value="MurCD N-terminal domain"/>
    <property type="match status" value="1"/>
</dbReference>
<dbReference type="HAMAP" id="MF_00639">
    <property type="entry name" value="MurD"/>
    <property type="match status" value="1"/>
</dbReference>
<evidence type="ECO:0000256" key="2">
    <source>
        <dbReference type="ARBA" id="ARBA00004496"/>
    </source>
</evidence>
<keyword evidence="22" id="KW-1185">Reference proteome</keyword>
<evidence type="ECO:0000256" key="8">
    <source>
        <dbReference type="ARBA" id="ARBA00022598"/>
    </source>
</evidence>
<keyword evidence="10 17" id="KW-0067">ATP-binding</keyword>
<sequence length="451" mass="50149">MNFENKNVLVVGTGISGIAATELLNKMNAKVILFDGNVNLDIDKVIDKIGGKERADIILGNLPKDVMETLDLVVLSPGVPTDIPLVNELRNLQLPIWGEVELAYQFSKGKIVGITGTNGKTTTTALVGEIMKIYYESVFVVGNIGIPYTQMVSDMNDNSITVAEMSSFQLETIYDFKPDVSAILNITPDHLNRHHTMECYINAKANIFKNQTSKDILVLNYEDNTLRELSKKAKAEILYFSSKRPLDRGIYLEGGNIIYSVDNEKIHICNIHELKILGTHNYENIMAGIAIGGSLNVPMDCIKKAITSFVAVEHRIEYVDEKNGVKYYNDSKGTNPDAAIKGIEAMVTPTLLIGGGYDKNSDYKEWIQSFHGKVKYLVLLGQTREKIAETAKNLGFHNIILVDTLEEAVDVCKEHAKPGDSVLLSPACASWGMFKNYEERGRVFKELVYKL</sequence>
<keyword evidence="13 17" id="KW-0961">Cell wall biogenesis/degradation</keyword>
<evidence type="ECO:0000256" key="17">
    <source>
        <dbReference type="HAMAP-Rule" id="MF_00639"/>
    </source>
</evidence>
<evidence type="ECO:0000313" key="21">
    <source>
        <dbReference type="EMBL" id="ROR30741.1"/>
    </source>
</evidence>
<comment type="subcellular location">
    <subcellularLocation>
        <location evidence="2 17 18">Cytoplasm</location>
    </subcellularLocation>
</comment>
<evidence type="ECO:0000256" key="3">
    <source>
        <dbReference type="ARBA" id="ARBA00004752"/>
    </source>
</evidence>
<dbReference type="OrthoDB" id="9809796at2"/>
<feature type="binding site" evidence="17">
    <location>
        <begin position="116"/>
        <end position="122"/>
    </location>
    <ligand>
        <name>ATP</name>
        <dbReference type="ChEBI" id="CHEBI:30616"/>
    </ligand>
</feature>
<dbReference type="GO" id="GO:0008360">
    <property type="term" value="P:regulation of cell shape"/>
    <property type="evidence" value="ECO:0007669"/>
    <property type="project" value="UniProtKB-KW"/>
</dbReference>
<dbReference type="GO" id="GO:0071555">
    <property type="term" value="P:cell wall organization"/>
    <property type="evidence" value="ECO:0007669"/>
    <property type="project" value="UniProtKB-KW"/>
</dbReference>